<reference evidence="3" key="1">
    <citation type="journal article" date="2019" name="Int. J. Syst. Evol. Microbiol.">
        <title>The Global Catalogue of Microorganisms (GCM) 10K type strain sequencing project: providing services to taxonomists for standard genome sequencing and annotation.</title>
        <authorList>
            <consortium name="The Broad Institute Genomics Platform"/>
            <consortium name="The Broad Institute Genome Sequencing Center for Infectious Disease"/>
            <person name="Wu L."/>
            <person name="Ma J."/>
        </authorList>
    </citation>
    <scope>NUCLEOTIDE SEQUENCE [LARGE SCALE GENOMIC DNA]</scope>
    <source>
        <strain evidence="3">CCUG 62974</strain>
    </source>
</reference>
<evidence type="ECO:0000313" key="2">
    <source>
        <dbReference type="EMBL" id="MFD0891521.1"/>
    </source>
</evidence>
<feature type="non-terminal residue" evidence="2">
    <location>
        <position position="110"/>
    </location>
</feature>
<dbReference type="Pfam" id="PF13191">
    <property type="entry name" value="AAA_16"/>
    <property type="match status" value="1"/>
</dbReference>
<evidence type="ECO:0000259" key="1">
    <source>
        <dbReference type="Pfam" id="PF13191"/>
    </source>
</evidence>
<gene>
    <name evidence="2" type="ORF">ACFQ08_43815</name>
</gene>
<dbReference type="InterPro" id="IPR027417">
    <property type="entry name" value="P-loop_NTPase"/>
</dbReference>
<dbReference type="Gene3D" id="3.40.50.300">
    <property type="entry name" value="P-loop containing nucleotide triphosphate hydrolases"/>
    <property type="match status" value="1"/>
</dbReference>
<feature type="domain" description="Orc1-like AAA ATPase" evidence="1">
    <location>
        <begin position="9"/>
        <end position="86"/>
    </location>
</feature>
<evidence type="ECO:0000313" key="3">
    <source>
        <dbReference type="Proteomes" id="UP001597024"/>
    </source>
</evidence>
<dbReference type="Proteomes" id="UP001597024">
    <property type="component" value="Unassembled WGS sequence"/>
</dbReference>
<organism evidence="2 3">
    <name type="scientific">Streptosporangium algeriense</name>
    <dbReference type="NCBI Taxonomy" id="1682748"/>
    <lineage>
        <taxon>Bacteria</taxon>
        <taxon>Bacillati</taxon>
        <taxon>Actinomycetota</taxon>
        <taxon>Actinomycetes</taxon>
        <taxon>Streptosporangiales</taxon>
        <taxon>Streptosporangiaceae</taxon>
        <taxon>Streptosporangium</taxon>
    </lineage>
</organism>
<comment type="caution">
    <text evidence="2">The sequence shown here is derived from an EMBL/GenBank/DDBJ whole genome shotgun (WGS) entry which is preliminary data.</text>
</comment>
<dbReference type="SUPFAM" id="SSF52540">
    <property type="entry name" value="P-loop containing nucleoside triphosphate hydrolases"/>
    <property type="match status" value="1"/>
</dbReference>
<sequence length="110" mass="11894">MRSPASPDLIGRGNELRALVRAMSRPPAVVLVEGEAGIGKTRLVRTALARLTPGERLVLLGGCHRIREPFPYGPVFEALRDLAGGLPRSRDLNPVIGALRDYLPELPLPP</sequence>
<proteinExistence type="predicted"/>
<dbReference type="InterPro" id="IPR041664">
    <property type="entry name" value="AAA_16"/>
</dbReference>
<name>A0ABW3E5S4_9ACTN</name>
<accession>A0ABW3E5S4</accession>
<dbReference type="EMBL" id="JBHTHX010003252">
    <property type="protein sequence ID" value="MFD0891521.1"/>
    <property type="molecule type" value="Genomic_DNA"/>
</dbReference>
<keyword evidence="3" id="KW-1185">Reference proteome</keyword>
<protein>
    <submittedName>
        <fullName evidence="2">AAA family ATPase</fullName>
    </submittedName>
</protein>